<dbReference type="InterPro" id="IPR036322">
    <property type="entry name" value="WD40_repeat_dom_sf"/>
</dbReference>
<sequence length="368" mass="39768">MSTTITTKQLASSNLSVPPDTYIYSLARTATFCAAISSDDSLRVFDPSSLALLHTKTKAHDGLTCLRANTQGRGWVTAGRDGAVRCWDERASSAGAVMNDPRGSGLTALACRENLIAAGTENLKEGLGNVSILLWDMRNTGTPLRQYTESHNDTITQLAFHPTRPQTLLSAATDGLVSIFDTTIADEDDALVQVLNHKAAVHCAGFLSDDQVYAISSDEQLSVYTLSKPTDPEDATLPITAFGDVRERLGCSYVIDVYPSSPAWIAAGDTGTSRLTMIPLRPSWSFDVGEVMDFSGAHGDEIVRDILIDTTSQCILTCGEDGHVRLWAQEGGSQAAEAGAMEVDDGEGSKKQRRKDKKQKKKDRFNPY</sequence>
<gene>
    <name evidence="5" type="ORF">AAFC00_003130</name>
</gene>
<dbReference type="Pfam" id="PF00400">
    <property type="entry name" value="WD40"/>
    <property type="match status" value="3"/>
</dbReference>
<comment type="caution">
    <text evidence="5">The sequence shown here is derived from an EMBL/GenBank/DDBJ whole genome shotgun (WGS) entry which is preliminary data.</text>
</comment>
<evidence type="ECO:0000313" key="5">
    <source>
        <dbReference type="EMBL" id="KAL1302784.1"/>
    </source>
</evidence>
<feature type="repeat" description="WD" evidence="3">
    <location>
        <begin position="148"/>
        <end position="181"/>
    </location>
</feature>
<dbReference type="SUPFAM" id="SSF50978">
    <property type="entry name" value="WD40 repeat-like"/>
    <property type="match status" value="1"/>
</dbReference>
<dbReference type="InterPro" id="IPR039328">
    <property type="entry name" value="WDR89"/>
</dbReference>
<evidence type="ECO:0000313" key="6">
    <source>
        <dbReference type="Proteomes" id="UP001562354"/>
    </source>
</evidence>
<feature type="compositionally biased region" description="Basic residues" evidence="4">
    <location>
        <begin position="351"/>
        <end position="368"/>
    </location>
</feature>
<accession>A0ABR3P9H3</accession>
<dbReference type="GeneID" id="95976832"/>
<dbReference type="SMART" id="SM00320">
    <property type="entry name" value="WD40"/>
    <property type="match status" value="4"/>
</dbReference>
<feature type="region of interest" description="Disordered" evidence="4">
    <location>
        <begin position="334"/>
        <end position="368"/>
    </location>
</feature>
<evidence type="ECO:0000256" key="1">
    <source>
        <dbReference type="ARBA" id="ARBA00022574"/>
    </source>
</evidence>
<dbReference type="PANTHER" id="PTHR22889">
    <property type="entry name" value="WD REPEAT-CONTAINING PROTEIN 89"/>
    <property type="match status" value="1"/>
</dbReference>
<dbReference type="PANTHER" id="PTHR22889:SF0">
    <property type="entry name" value="WD REPEAT-CONTAINING PROTEIN 89"/>
    <property type="match status" value="1"/>
</dbReference>
<evidence type="ECO:0008006" key="7">
    <source>
        <dbReference type="Google" id="ProtNLM"/>
    </source>
</evidence>
<keyword evidence="1 3" id="KW-0853">WD repeat</keyword>
<name>A0ABR3P9H3_9PEZI</name>
<reference evidence="5 6" key="1">
    <citation type="submission" date="2024-07" db="EMBL/GenBank/DDBJ databases">
        <title>Draft sequence of the Neodothiora populina.</title>
        <authorList>
            <person name="Drown D.D."/>
            <person name="Schuette U.S."/>
            <person name="Buechlein A.B."/>
            <person name="Rusch D.R."/>
            <person name="Winton L.W."/>
            <person name="Adams G.A."/>
        </authorList>
    </citation>
    <scope>NUCLEOTIDE SEQUENCE [LARGE SCALE GENOMIC DNA]</scope>
    <source>
        <strain evidence="5 6">CPC 39397</strain>
    </source>
</reference>
<dbReference type="RefSeq" id="XP_069199060.1">
    <property type="nucleotide sequence ID" value="XM_069342559.1"/>
</dbReference>
<protein>
    <recommendedName>
        <fullName evidence="7">WD40 repeat-like protein</fullName>
    </recommendedName>
</protein>
<evidence type="ECO:0000256" key="2">
    <source>
        <dbReference type="ARBA" id="ARBA00022737"/>
    </source>
</evidence>
<dbReference type="InterPro" id="IPR001680">
    <property type="entry name" value="WD40_rpt"/>
</dbReference>
<keyword evidence="6" id="KW-1185">Reference proteome</keyword>
<dbReference type="Proteomes" id="UP001562354">
    <property type="component" value="Unassembled WGS sequence"/>
</dbReference>
<dbReference type="Gene3D" id="2.130.10.10">
    <property type="entry name" value="YVTN repeat-like/Quinoprotein amine dehydrogenase"/>
    <property type="match status" value="2"/>
</dbReference>
<dbReference type="InterPro" id="IPR015943">
    <property type="entry name" value="WD40/YVTN_repeat-like_dom_sf"/>
</dbReference>
<evidence type="ECO:0000256" key="4">
    <source>
        <dbReference type="SAM" id="MobiDB-lite"/>
    </source>
</evidence>
<evidence type="ECO:0000256" key="3">
    <source>
        <dbReference type="PROSITE-ProRule" id="PRU00221"/>
    </source>
</evidence>
<dbReference type="PROSITE" id="PS50082">
    <property type="entry name" value="WD_REPEATS_2"/>
    <property type="match status" value="1"/>
</dbReference>
<organism evidence="5 6">
    <name type="scientific">Neodothiora populina</name>
    <dbReference type="NCBI Taxonomy" id="2781224"/>
    <lineage>
        <taxon>Eukaryota</taxon>
        <taxon>Fungi</taxon>
        <taxon>Dikarya</taxon>
        <taxon>Ascomycota</taxon>
        <taxon>Pezizomycotina</taxon>
        <taxon>Dothideomycetes</taxon>
        <taxon>Dothideomycetidae</taxon>
        <taxon>Dothideales</taxon>
        <taxon>Dothioraceae</taxon>
        <taxon>Neodothiora</taxon>
    </lineage>
</organism>
<proteinExistence type="predicted"/>
<keyword evidence="2" id="KW-0677">Repeat</keyword>
<dbReference type="EMBL" id="JBFMKM010000012">
    <property type="protein sequence ID" value="KAL1302784.1"/>
    <property type="molecule type" value="Genomic_DNA"/>
</dbReference>